<dbReference type="Proteomes" id="UP000034704">
    <property type="component" value="Unassembled WGS sequence"/>
</dbReference>
<accession>A0A0G0ZHH3</accession>
<feature type="transmembrane region" description="Helical" evidence="1">
    <location>
        <begin position="15"/>
        <end position="36"/>
    </location>
</feature>
<organism evidence="2 3">
    <name type="scientific">Candidatus Nomurabacteria bacterium GW2011_GWC2_42_20</name>
    <dbReference type="NCBI Taxonomy" id="1618756"/>
    <lineage>
        <taxon>Bacteria</taxon>
        <taxon>Candidatus Nomuraibacteriota</taxon>
    </lineage>
</organism>
<dbReference type="EMBL" id="LCDG01000003">
    <property type="protein sequence ID" value="KKS48104.1"/>
    <property type="molecule type" value="Genomic_DNA"/>
</dbReference>
<keyword evidence="1" id="KW-0472">Membrane</keyword>
<protein>
    <submittedName>
        <fullName evidence="2">Uncharacterized protein</fullName>
    </submittedName>
</protein>
<sequence length="286" mass="33068">MERFHTVANKIREHFGVWLSKTLILVVLFLLFFVAGGGVSQNAKWRVENIEISETNVVSEDMVRSIARQKLTGNYFFVYSRGNSYLFPKKDIEQALLETFPRLESVHIKRIDNNTIGIIATERKPYALWCGAQFDIEKDQSKNCWFIDKDGFVFDQAPIFPSGIYIEFYSELVEKNIGEHLRSTLPTNRFAFADKFSGILRDNIGRPFRILVKENGEFEITIHTSAEHPFLDGVTIRFKEDSQPEYLLKNLLSSIPAKFPENTALKKKLLYIDMRFGSKVIFGFEN</sequence>
<dbReference type="AlphaFoldDB" id="A0A0G0ZHH3"/>
<name>A0A0G0ZHH3_9BACT</name>
<evidence type="ECO:0000313" key="3">
    <source>
        <dbReference type="Proteomes" id="UP000034704"/>
    </source>
</evidence>
<comment type="caution">
    <text evidence="2">The sequence shown here is derived from an EMBL/GenBank/DDBJ whole genome shotgun (WGS) entry which is preliminary data.</text>
</comment>
<proteinExistence type="predicted"/>
<reference evidence="2 3" key="1">
    <citation type="journal article" date="2015" name="Nature">
        <title>rRNA introns, odd ribosomes, and small enigmatic genomes across a large radiation of phyla.</title>
        <authorList>
            <person name="Brown C.T."/>
            <person name="Hug L.A."/>
            <person name="Thomas B.C."/>
            <person name="Sharon I."/>
            <person name="Castelle C.J."/>
            <person name="Singh A."/>
            <person name="Wilkins M.J."/>
            <person name="Williams K.H."/>
            <person name="Banfield J.F."/>
        </authorList>
    </citation>
    <scope>NUCLEOTIDE SEQUENCE [LARGE SCALE GENOMIC DNA]</scope>
</reference>
<dbReference type="STRING" id="1618756.UV12_C0003G0063"/>
<evidence type="ECO:0000256" key="1">
    <source>
        <dbReference type="SAM" id="Phobius"/>
    </source>
</evidence>
<evidence type="ECO:0000313" key="2">
    <source>
        <dbReference type="EMBL" id="KKS48104.1"/>
    </source>
</evidence>
<keyword evidence="1" id="KW-1133">Transmembrane helix</keyword>
<gene>
    <name evidence="2" type="ORF">UV12_C0003G0063</name>
</gene>
<keyword evidence="1" id="KW-0812">Transmembrane</keyword>